<feature type="compositionally biased region" description="Acidic residues" evidence="1">
    <location>
        <begin position="158"/>
        <end position="170"/>
    </location>
</feature>
<dbReference type="Pfam" id="PF12776">
    <property type="entry name" value="Myb_DNA-bind_3"/>
    <property type="match status" value="1"/>
</dbReference>
<dbReference type="PANTHER" id="PTHR46250">
    <property type="entry name" value="MYB/SANT-LIKE DNA-BINDING DOMAIN PROTEIN-RELATED"/>
    <property type="match status" value="1"/>
</dbReference>
<reference evidence="3 4" key="1">
    <citation type="journal article" date="2018" name="Nat. Genet.">
        <title>The Rosa genome provides new insights in the design of modern roses.</title>
        <authorList>
            <person name="Bendahmane M."/>
        </authorList>
    </citation>
    <scope>NUCLEOTIDE SEQUENCE [LARGE SCALE GENOMIC DNA]</scope>
    <source>
        <strain evidence="4">cv. Old Blush</strain>
    </source>
</reference>
<evidence type="ECO:0000313" key="4">
    <source>
        <dbReference type="Proteomes" id="UP000238479"/>
    </source>
</evidence>
<keyword evidence="4" id="KW-1185">Reference proteome</keyword>
<dbReference type="InterPro" id="IPR024752">
    <property type="entry name" value="Myb/SANT-like_dom"/>
</dbReference>
<evidence type="ECO:0000313" key="3">
    <source>
        <dbReference type="EMBL" id="PRQ59745.1"/>
    </source>
</evidence>
<protein>
    <submittedName>
        <fullName evidence="3">Putative Myb/SANT-like domain-containing protein</fullName>
    </submittedName>
</protein>
<gene>
    <name evidence="3" type="ORF">RchiOBHm_Chr1g0373591</name>
</gene>
<organism evidence="3 4">
    <name type="scientific">Rosa chinensis</name>
    <name type="common">China rose</name>
    <dbReference type="NCBI Taxonomy" id="74649"/>
    <lineage>
        <taxon>Eukaryota</taxon>
        <taxon>Viridiplantae</taxon>
        <taxon>Streptophyta</taxon>
        <taxon>Embryophyta</taxon>
        <taxon>Tracheophyta</taxon>
        <taxon>Spermatophyta</taxon>
        <taxon>Magnoliopsida</taxon>
        <taxon>eudicotyledons</taxon>
        <taxon>Gunneridae</taxon>
        <taxon>Pentapetalae</taxon>
        <taxon>rosids</taxon>
        <taxon>fabids</taxon>
        <taxon>Rosales</taxon>
        <taxon>Rosaceae</taxon>
        <taxon>Rosoideae</taxon>
        <taxon>Rosoideae incertae sedis</taxon>
        <taxon>Rosa</taxon>
    </lineage>
</organism>
<dbReference type="AlphaFoldDB" id="A0A2P6SM22"/>
<name>A0A2P6SM22_ROSCH</name>
<dbReference type="Gramene" id="PRQ59745">
    <property type="protein sequence ID" value="PRQ59745"/>
    <property type="gene ID" value="RchiOBHm_Chr1g0373591"/>
</dbReference>
<dbReference type="PANTHER" id="PTHR46250:SF15">
    <property type="entry name" value="OS01G0523800 PROTEIN"/>
    <property type="match status" value="1"/>
</dbReference>
<evidence type="ECO:0000259" key="2">
    <source>
        <dbReference type="Pfam" id="PF12776"/>
    </source>
</evidence>
<feature type="region of interest" description="Disordered" evidence="1">
    <location>
        <begin position="158"/>
        <end position="189"/>
    </location>
</feature>
<proteinExistence type="predicted"/>
<sequence>MESGDENTEQGKSRRVWTNFEEESLLNVLDGIIAGGQRCDTGSFKSTTFLKIENALNLLCPNSNLKASPHIESKLKKLKKDYSIIYDMMNKSGFAWNDIKKCIEVDSNEVWDTYLQHNKKAKGWRNKKYPLFDRLATIFGSDRVTGIGAEVPADMMEEQSNNEDGIEVENDTSPMSMSTGQSQVSQKKRKRNYEDKIMIALDKLFEESGKRMQAVTDAIVKGNEDRSDIAKELKKMGLSVIDQIEALKIILDKPQNISAFMSLDDEVRKVYVDNLLAGTARGST</sequence>
<evidence type="ECO:0000256" key="1">
    <source>
        <dbReference type="SAM" id="MobiDB-lite"/>
    </source>
</evidence>
<accession>A0A2P6SM22</accession>
<comment type="caution">
    <text evidence="3">The sequence shown here is derived from an EMBL/GenBank/DDBJ whole genome shotgun (WGS) entry which is preliminary data.</text>
</comment>
<dbReference type="Proteomes" id="UP000238479">
    <property type="component" value="Chromosome 1"/>
</dbReference>
<dbReference type="EMBL" id="PDCK01000039">
    <property type="protein sequence ID" value="PRQ59745.1"/>
    <property type="molecule type" value="Genomic_DNA"/>
</dbReference>
<feature type="compositionally biased region" description="Polar residues" evidence="1">
    <location>
        <begin position="171"/>
        <end position="185"/>
    </location>
</feature>
<dbReference type="OMA" id="CLKRECG"/>
<feature type="domain" description="Myb/SANT-like" evidence="2">
    <location>
        <begin position="17"/>
        <end position="114"/>
    </location>
</feature>